<dbReference type="RefSeq" id="WP_320510682.1">
    <property type="nucleotide sequence ID" value="NZ_JAXCLW010000011.1"/>
</dbReference>
<dbReference type="SUPFAM" id="SSF89796">
    <property type="entry name" value="CoA-transferase family III (CaiB/BaiF)"/>
    <property type="match status" value="1"/>
</dbReference>
<dbReference type="InterPro" id="IPR003673">
    <property type="entry name" value="CoA-Trfase_fam_III"/>
</dbReference>
<dbReference type="Pfam" id="PF02515">
    <property type="entry name" value="CoA_transf_3"/>
    <property type="match status" value="1"/>
</dbReference>
<evidence type="ECO:0000313" key="3">
    <source>
        <dbReference type="Proteomes" id="UP001279642"/>
    </source>
</evidence>
<dbReference type="InterPro" id="IPR050483">
    <property type="entry name" value="CoA-transferase_III_domain"/>
</dbReference>
<reference evidence="2 3" key="1">
    <citation type="journal article" date="2016" name="Antonie Van Leeuwenhoek">
        <title>Dongia soli sp. nov., isolated from soil from Dokdo, Korea.</title>
        <authorList>
            <person name="Kim D.U."/>
            <person name="Lee H."/>
            <person name="Kim H."/>
            <person name="Kim S.G."/>
            <person name="Ka J.O."/>
        </authorList>
    </citation>
    <scope>NUCLEOTIDE SEQUENCE [LARGE SCALE GENOMIC DNA]</scope>
    <source>
        <strain evidence="2 3">D78</strain>
    </source>
</reference>
<dbReference type="InterPro" id="IPR044855">
    <property type="entry name" value="CoA-Trfase_III_dom3_sf"/>
</dbReference>
<protein>
    <submittedName>
        <fullName evidence="2">CaiB/BaiF CoA-transferase family protein</fullName>
    </submittedName>
</protein>
<dbReference type="Proteomes" id="UP001279642">
    <property type="component" value="Unassembled WGS sequence"/>
</dbReference>
<comment type="caution">
    <text evidence="2">The sequence shown here is derived from an EMBL/GenBank/DDBJ whole genome shotgun (WGS) entry which is preliminary data.</text>
</comment>
<accession>A0ABU5EH98</accession>
<keyword evidence="1" id="KW-0808">Transferase</keyword>
<evidence type="ECO:0000313" key="2">
    <source>
        <dbReference type="EMBL" id="MDY0885611.1"/>
    </source>
</evidence>
<dbReference type="InterPro" id="IPR023606">
    <property type="entry name" value="CoA-Trfase_III_dom_1_sf"/>
</dbReference>
<dbReference type="EMBL" id="JAXCLW010000011">
    <property type="protein sequence ID" value="MDY0885611.1"/>
    <property type="molecule type" value="Genomic_DNA"/>
</dbReference>
<sequence>MSAPLQGIRVFDLSRILAGPTATQILGDLGADVIKIERPGQGDDTRKWGPPFVKDAEGKNTTESGYYLSVNRNKRSVTLDIAQPEGQEIAKRLIAKSDIFVENFKVGDMAKYNLAYEQIKYDFPRLIYCSITGFGQTGPYAHRAGYDFLAQGMGGIMSVTGDPSTPPVKIGVAATDIITGIYATTGILAALHHRTASGRGQYIDMSLLDSQVSYLANIGLHYLTSGEVPKRLGNEHPNIVPYSVVKCADGFFILAVGNDSQFEKFCSFAGMPDWAKDPRFATNPARVQNRVVLYEMINKVTVQHPQKHWIEGLEALSVPCGPVNNVDQVFADPQVLHRNMKISMPYPAAASGHVDLIGSPLKLSETPVDYRLAPPTCGQDTDTVLREMLYLSDDDLRSLREKNVI</sequence>
<dbReference type="Gene3D" id="3.40.50.10540">
    <property type="entry name" value="Crotonobetainyl-coa:carnitine coa-transferase, domain 1"/>
    <property type="match status" value="1"/>
</dbReference>
<proteinExistence type="predicted"/>
<keyword evidence="3" id="KW-1185">Reference proteome</keyword>
<gene>
    <name evidence="2" type="ORF">SMD27_22420</name>
</gene>
<name>A0ABU5EH98_9PROT</name>
<dbReference type="Gene3D" id="3.30.1540.10">
    <property type="entry name" value="formyl-coa transferase, domain 3"/>
    <property type="match status" value="1"/>
</dbReference>
<dbReference type="PANTHER" id="PTHR48207">
    <property type="entry name" value="SUCCINATE--HYDROXYMETHYLGLUTARATE COA-TRANSFERASE"/>
    <property type="match status" value="1"/>
</dbReference>
<evidence type="ECO:0000256" key="1">
    <source>
        <dbReference type="ARBA" id="ARBA00022679"/>
    </source>
</evidence>
<dbReference type="PANTHER" id="PTHR48207:SF3">
    <property type="entry name" value="SUCCINATE--HYDROXYMETHYLGLUTARATE COA-TRANSFERASE"/>
    <property type="match status" value="1"/>
</dbReference>
<organism evidence="2 3">
    <name type="scientific">Dongia soli</name>
    <dbReference type="NCBI Taxonomy" id="600628"/>
    <lineage>
        <taxon>Bacteria</taxon>
        <taxon>Pseudomonadati</taxon>
        <taxon>Pseudomonadota</taxon>
        <taxon>Alphaproteobacteria</taxon>
        <taxon>Rhodospirillales</taxon>
        <taxon>Dongiaceae</taxon>
        <taxon>Dongia</taxon>
    </lineage>
</organism>